<evidence type="ECO:0000256" key="2">
    <source>
        <dbReference type="ARBA" id="ARBA00022692"/>
    </source>
</evidence>
<evidence type="ECO:0000313" key="8">
    <source>
        <dbReference type="Proteomes" id="UP000248301"/>
    </source>
</evidence>
<accession>A0A318PWJ4</accession>
<proteinExistence type="predicted"/>
<reference evidence="7 8" key="1">
    <citation type="submission" date="2017-07" db="EMBL/GenBank/DDBJ databases">
        <title>A draft genome sequence of Gluconacetobacter entanii LTH 4560.</title>
        <authorList>
            <person name="Skraban J."/>
            <person name="Cleenwerck I."/>
            <person name="Vandamme P."/>
            <person name="Trcek J."/>
        </authorList>
    </citation>
    <scope>NUCLEOTIDE SEQUENCE [LARGE SCALE GENOMIC DNA]</scope>
    <source>
        <strain evidence="7 8">LTH 4560</strain>
    </source>
</reference>
<evidence type="ECO:0000256" key="5">
    <source>
        <dbReference type="SAM" id="MobiDB-lite"/>
    </source>
</evidence>
<dbReference type="SUPFAM" id="SSF103473">
    <property type="entry name" value="MFS general substrate transporter"/>
    <property type="match status" value="1"/>
</dbReference>
<dbReference type="InterPro" id="IPR051788">
    <property type="entry name" value="MFS_Transporter"/>
</dbReference>
<evidence type="ECO:0000256" key="4">
    <source>
        <dbReference type="ARBA" id="ARBA00023136"/>
    </source>
</evidence>
<sequence length="407" mass="40369">MPVEYGGYLPDDRRGAPGGPSGGLRRRQVATRLVFLVVGFALAAWGPLVPFARARAGLSSGGLGLLLLCLGLGSVVGMPLAARLLARVGCRRVLLVACALLCLMLPGLALASTAATLAACLLLFGAAMGAMDCVINVQAVAVEHESARPMMSGFHGMFSVGTLLGAAGASGGLGLGLSPAAISAAVVACVGGTTALAAGGLLGPQDAISPPPRQAGARRLVLPHGVVLLAGAMCCVAFLVEGAVLDWSAVFLSTARHLPPARAGAGYVAFCAMMVAGRLSGDAIVRRMGDAWVIGMGAACAATGLALVVMVAAPWVAFGGLALMGAGCANIVPVLYGAMGRQRVMPVAAAVSGVTIMGYAGILVGPALIGMVAQYSSLSVAFMMLAALLALVGMGARAVTGPRARGS</sequence>
<feature type="transmembrane region" description="Helical" evidence="6">
    <location>
        <begin position="315"/>
        <end position="336"/>
    </location>
</feature>
<gene>
    <name evidence="7" type="ORF">CFR72_11055</name>
</gene>
<dbReference type="Gene3D" id="1.20.1250.20">
    <property type="entry name" value="MFS general substrate transporter like domains"/>
    <property type="match status" value="2"/>
</dbReference>
<dbReference type="Pfam" id="PF07690">
    <property type="entry name" value="MFS_1"/>
    <property type="match status" value="1"/>
</dbReference>
<evidence type="ECO:0000256" key="1">
    <source>
        <dbReference type="ARBA" id="ARBA00004141"/>
    </source>
</evidence>
<dbReference type="InterPro" id="IPR011701">
    <property type="entry name" value="MFS"/>
</dbReference>
<dbReference type="Proteomes" id="UP000248301">
    <property type="component" value="Unassembled WGS sequence"/>
</dbReference>
<dbReference type="EMBL" id="NKUF01000025">
    <property type="protein sequence ID" value="PYD62696.1"/>
    <property type="molecule type" value="Genomic_DNA"/>
</dbReference>
<feature type="transmembrane region" description="Helical" evidence="6">
    <location>
        <begin position="181"/>
        <end position="201"/>
    </location>
</feature>
<dbReference type="PANTHER" id="PTHR23514">
    <property type="entry name" value="BYPASS OF STOP CODON PROTEIN 6"/>
    <property type="match status" value="1"/>
</dbReference>
<feature type="transmembrane region" description="Helical" evidence="6">
    <location>
        <begin position="348"/>
        <end position="369"/>
    </location>
</feature>
<dbReference type="GO" id="GO:0016020">
    <property type="term" value="C:membrane"/>
    <property type="evidence" value="ECO:0007669"/>
    <property type="project" value="UniProtKB-SubCell"/>
</dbReference>
<comment type="subcellular location">
    <subcellularLocation>
        <location evidence="1">Membrane</location>
        <topology evidence="1">Multi-pass membrane protein</topology>
    </subcellularLocation>
</comment>
<evidence type="ECO:0000256" key="3">
    <source>
        <dbReference type="ARBA" id="ARBA00022989"/>
    </source>
</evidence>
<evidence type="ECO:0000256" key="6">
    <source>
        <dbReference type="SAM" id="Phobius"/>
    </source>
</evidence>
<dbReference type="CDD" id="cd17393">
    <property type="entry name" value="MFS_MosC_like"/>
    <property type="match status" value="1"/>
</dbReference>
<feature type="region of interest" description="Disordered" evidence="5">
    <location>
        <begin position="1"/>
        <end position="24"/>
    </location>
</feature>
<feature type="transmembrane region" description="Helical" evidence="6">
    <location>
        <begin position="375"/>
        <end position="396"/>
    </location>
</feature>
<feature type="transmembrane region" description="Helical" evidence="6">
    <location>
        <begin position="260"/>
        <end position="279"/>
    </location>
</feature>
<organism evidence="7 8">
    <name type="scientific">Gluconacetobacter entanii</name>
    <dbReference type="NCBI Taxonomy" id="108528"/>
    <lineage>
        <taxon>Bacteria</taxon>
        <taxon>Pseudomonadati</taxon>
        <taxon>Pseudomonadota</taxon>
        <taxon>Alphaproteobacteria</taxon>
        <taxon>Acetobacterales</taxon>
        <taxon>Acetobacteraceae</taxon>
        <taxon>Gluconacetobacter</taxon>
    </lineage>
</organism>
<protein>
    <submittedName>
        <fullName evidence="7">MFS transporter</fullName>
    </submittedName>
</protein>
<feature type="transmembrane region" description="Helical" evidence="6">
    <location>
        <begin position="93"/>
        <end position="115"/>
    </location>
</feature>
<dbReference type="PANTHER" id="PTHR23514:SF13">
    <property type="entry name" value="INNER MEMBRANE PROTEIN YBJJ"/>
    <property type="match status" value="1"/>
</dbReference>
<feature type="transmembrane region" description="Helical" evidence="6">
    <location>
        <begin position="33"/>
        <end position="52"/>
    </location>
</feature>
<evidence type="ECO:0000313" key="7">
    <source>
        <dbReference type="EMBL" id="PYD62696.1"/>
    </source>
</evidence>
<keyword evidence="2 6" id="KW-0812">Transmembrane</keyword>
<feature type="transmembrane region" description="Helical" evidence="6">
    <location>
        <begin position="221"/>
        <end position="240"/>
    </location>
</feature>
<dbReference type="GO" id="GO:0022857">
    <property type="term" value="F:transmembrane transporter activity"/>
    <property type="evidence" value="ECO:0007669"/>
    <property type="project" value="InterPro"/>
</dbReference>
<comment type="caution">
    <text evidence="7">The sequence shown here is derived from an EMBL/GenBank/DDBJ whole genome shotgun (WGS) entry which is preliminary data.</text>
</comment>
<dbReference type="RefSeq" id="WP_110914017.1">
    <property type="nucleotide sequence ID" value="NZ_NKUF01000025.1"/>
</dbReference>
<keyword evidence="4 6" id="KW-0472">Membrane</keyword>
<feature type="transmembrane region" description="Helical" evidence="6">
    <location>
        <begin position="154"/>
        <end position="175"/>
    </location>
</feature>
<feature type="transmembrane region" description="Helical" evidence="6">
    <location>
        <begin position="291"/>
        <end position="309"/>
    </location>
</feature>
<keyword evidence="3 6" id="KW-1133">Transmembrane helix</keyword>
<feature type="transmembrane region" description="Helical" evidence="6">
    <location>
        <begin position="121"/>
        <end position="142"/>
    </location>
</feature>
<dbReference type="OrthoDB" id="9810941at2"/>
<dbReference type="InterPro" id="IPR036259">
    <property type="entry name" value="MFS_trans_sf"/>
</dbReference>
<name>A0A318PWJ4_9PROT</name>
<dbReference type="AlphaFoldDB" id="A0A318PWJ4"/>
<feature type="transmembrane region" description="Helical" evidence="6">
    <location>
        <begin position="64"/>
        <end position="86"/>
    </location>
</feature>